<organism evidence="1 2">
    <name type="scientific">Tritrichomonas musculus</name>
    <dbReference type="NCBI Taxonomy" id="1915356"/>
    <lineage>
        <taxon>Eukaryota</taxon>
        <taxon>Metamonada</taxon>
        <taxon>Parabasalia</taxon>
        <taxon>Tritrichomonadida</taxon>
        <taxon>Tritrichomonadidae</taxon>
        <taxon>Tritrichomonas</taxon>
    </lineage>
</organism>
<comment type="caution">
    <text evidence="1">The sequence shown here is derived from an EMBL/GenBank/DDBJ whole genome shotgun (WGS) entry which is preliminary data.</text>
</comment>
<name>A0ABR2HX20_9EUKA</name>
<keyword evidence="2" id="KW-1185">Reference proteome</keyword>
<accession>A0ABR2HX20</accession>
<gene>
    <name evidence="1" type="ORF">M9Y10_016752</name>
</gene>
<evidence type="ECO:0000313" key="1">
    <source>
        <dbReference type="EMBL" id="KAK8854193.1"/>
    </source>
</evidence>
<evidence type="ECO:0000313" key="2">
    <source>
        <dbReference type="Proteomes" id="UP001470230"/>
    </source>
</evidence>
<sequence>MPLNYVEPSYEYSIGFNKNITIYVNGACRSPSFCGYDFFYSGERLSFSQSYSYDFNNLKQIKKQYSNADEYRLYFPSQLQNENQMEKTESFSGGVFVKLNLLLDDDEDNNVGTIDISQNSEVPLSINLDSTRNTRKLELQSEQPSITLNSKSVLKGDLEIVVPEKVTYFVMNKIPLIGNGILAVKRKIPPTTRDTVSKKDNFVDIEINNVTIEKSTSAELSHMKIKGPLKIFQGSTVTFSNNVTLEETDITYILETLNNENDGIFGLDSEKTFKSVPKSINFQLPEDQFNISQPSALILIKEKEFDCKPWESIIALKNENVTKINNAATFLFRIIRLLKFLYFKLTLLD</sequence>
<proteinExistence type="predicted"/>
<dbReference type="EMBL" id="JAPFFF010000021">
    <property type="protein sequence ID" value="KAK8854193.1"/>
    <property type="molecule type" value="Genomic_DNA"/>
</dbReference>
<reference evidence="1 2" key="1">
    <citation type="submission" date="2024-04" db="EMBL/GenBank/DDBJ databases">
        <title>Tritrichomonas musculus Genome.</title>
        <authorList>
            <person name="Alves-Ferreira E."/>
            <person name="Grigg M."/>
            <person name="Lorenzi H."/>
            <person name="Galac M."/>
        </authorList>
    </citation>
    <scope>NUCLEOTIDE SEQUENCE [LARGE SCALE GENOMIC DNA]</scope>
    <source>
        <strain evidence="1 2">EAF2021</strain>
    </source>
</reference>
<protein>
    <submittedName>
        <fullName evidence="1">Uncharacterized protein</fullName>
    </submittedName>
</protein>
<dbReference type="Proteomes" id="UP001470230">
    <property type="component" value="Unassembled WGS sequence"/>
</dbReference>